<gene>
    <name evidence="2" type="ORF">DWU99_14470</name>
</gene>
<dbReference type="RefSeq" id="WP_115478777.1">
    <property type="nucleotide sequence ID" value="NZ_QRBF01000005.1"/>
</dbReference>
<evidence type="ECO:0000313" key="2">
    <source>
        <dbReference type="EMBL" id="RDS82601.1"/>
    </source>
</evidence>
<feature type="coiled-coil region" evidence="1">
    <location>
        <begin position="54"/>
        <end position="81"/>
    </location>
</feature>
<comment type="caution">
    <text evidence="2">The sequence shown here is derived from an EMBL/GenBank/DDBJ whole genome shotgun (WGS) entry which is preliminary data.</text>
</comment>
<evidence type="ECO:0000256" key="1">
    <source>
        <dbReference type="SAM" id="Coils"/>
    </source>
</evidence>
<protein>
    <submittedName>
        <fullName evidence="2">Uncharacterized protein</fullName>
    </submittedName>
</protein>
<sequence>MTIRKVEDLVDGLLDENQPIDMGVLRGQLARTTIDDIGRLEFLLRRLGQWPVVANEIENKAKALRRKLDRDFDEAMKMERQKAQPEASAGDGYEM</sequence>
<dbReference type="AlphaFoldDB" id="A0A370X2X5"/>
<dbReference type="Proteomes" id="UP000255334">
    <property type="component" value="Unassembled WGS sequence"/>
</dbReference>
<name>A0A370X2X5_9GAMM</name>
<reference evidence="2 3" key="1">
    <citation type="submission" date="2018-07" db="EMBL/GenBank/DDBJ databases">
        <title>Dyella monticola sp. nov. and Dyella psychrodurans sp. nov. isolated from monsoon evergreen broad-leaved forest soil of Dinghu Mountain, China.</title>
        <authorList>
            <person name="Gao Z."/>
            <person name="Qiu L."/>
        </authorList>
    </citation>
    <scope>NUCLEOTIDE SEQUENCE [LARGE SCALE GENOMIC DNA]</scope>
    <source>
        <strain evidence="2 3">4MSK11</strain>
    </source>
</reference>
<proteinExistence type="predicted"/>
<evidence type="ECO:0000313" key="3">
    <source>
        <dbReference type="Proteomes" id="UP000255334"/>
    </source>
</evidence>
<dbReference type="EMBL" id="QRBF01000005">
    <property type="protein sequence ID" value="RDS82601.1"/>
    <property type="molecule type" value="Genomic_DNA"/>
</dbReference>
<keyword evidence="3" id="KW-1185">Reference proteome</keyword>
<keyword evidence="1" id="KW-0175">Coiled coil</keyword>
<accession>A0A370X2X5</accession>
<organism evidence="2 3">
    <name type="scientific">Dyella psychrodurans</name>
    <dbReference type="NCBI Taxonomy" id="1927960"/>
    <lineage>
        <taxon>Bacteria</taxon>
        <taxon>Pseudomonadati</taxon>
        <taxon>Pseudomonadota</taxon>
        <taxon>Gammaproteobacteria</taxon>
        <taxon>Lysobacterales</taxon>
        <taxon>Rhodanobacteraceae</taxon>
        <taxon>Dyella</taxon>
    </lineage>
</organism>